<evidence type="ECO:0000313" key="3">
    <source>
        <dbReference type="Proteomes" id="UP001165444"/>
    </source>
</evidence>
<evidence type="ECO:0000313" key="2">
    <source>
        <dbReference type="EMBL" id="MCJ2381763.1"/>
    </source>
</evidence>
<name>A0ABT0C423_9BACT</name>
<gene>
    <name evidence="2" type="ORF">MUN53_14315</name>
</gene>
<comment type="caution">
    <text evidence="2">The sequence shown here is derived from an EMBL/GenBank/DDBJ whole genome shotgun (WGS) entry which is preliminary data.</text>
</comment>
<proteinExistence type="predicted"/>
<keyword evidence="3" id="KW-1185">Reference proteome</keyword>
<sequence>MKAWQAILIILLTAAICSVIGYGYGRRGTRGFTSAADTSHFRDTLRDSIPYPVIETVVQEIPELFPVYITLDGDTIHETVYIPVPISQKEYQTENYRAWVSGYKPSLDSVWVYPEKIIIREKPRRWGIGVIAGYGIGRNGLSPYVGVGGYWRVW</sequence>
<dbReference type="Pfam" id="PF20647">
    <property type="entry name" value="DUF6808"/>
    <property type="match status" value="1"/>
</dbReference>
<protein>
    <recommendedName>
        <fullName evidence="1">DUF6808 domain-containing protein</fullName>
    </recommendedName>
</protein>
<dbReference type="RefSeq" id="WP_243326143.1">
    <property type="nucleotide sequence ID" value="NZ_JAKZMM010000042.1"/>
</dbReference>
<dbReference type="EMBL" id="JAKZMM010000042">
    <property type="protein sequence ID" value="MCJ2381763.1"/>
    <property type="molecule type" value="Genomic_DNA"/>
</dbReference>
<evidence type="ECO:0000259" key="1">
    <source>
        <dbReference type="Pfam" id="PF20647"/>
    </source>
</evidence>
<reference evidence="2 3" key="1">
    <citation type="submission" date="2022-03" db="EMBL/GenBank/DDBJ databases">
        <title>Parabacteroides sp. nov. isolated from swine feces.</title>
        <authorList>
            <person name="Bak J.E."/>
        </authorList>
    </citation>
    <scope>NUCLEOTIDE SEQUENCE [LARGE SCALE GENOMIC DNA]</scope>
    <source>
        <strain evidence="2 3">AGMB00274</strain>
    </source>
</reference>
<organism evidence="2 3">
    <name type="scientific">Parabacteroides faecalis</name>
    <dbReference type="NCBI Taxonomy" id="2924040"/>
    <lineage>
        <taxon>Bacteria</taxon>
        <taxon>Pseudomonadati</taxon>
        <taxon>Bacteroidota</taxon>
        <taxon>Bacteroidia</taxon>
        <taxon>Bacteroidales</taxon>
        <taxon>Tannerellaceae</taxon>
        <taxon>Parabacteroides</taxon>
    </lineage>
</organism>
<feature type="domain" description="DUF6808" evidence="1">
    <location>
        <begin position="79"/>
        <end position="154"/>
    </location>
</feature>
<dbReference type="Proteomes" id="UP001165444">
    <property type="component" value="Unassembled WGS sequence"/>
</dbReference>
<dbReference type="InterPro" id="IPR049214">
    <property type="entry name" value="DUF6808"/>
</dbReference>
<accession>A0ABT0C423</accession>